<dbReference type="EMBL" id="SRLD01000008">
    <property type="protein sequence ID" value="TGE18074.1"/>
    <property type="molecule type" value="Genomic_DNA"/>
</dbReference>
<dbReference type="InterPro" id="IPR016181">
    <property type="entry name" value="Acyl_CoA_acyltransferase"/>
</dbReference>
<dbReference type="Gene3D" id="3.40.630.30">
    <property type="match status" value="1"/>
</dbReference>
<comment type="caution">
    <text evidence="1">The sequence shown here is derived from an EMBL/GenBank/DDBJ whole genome shotgun (WGS) entry which is preliminary data.</text>
</comment>
<keyword evidence="2" id="KW-1185">Reference proteome</keyword>
<dbReference type="SUPFAM" id="SSF55729">
    <property type="entry name" value="Acyl-CoA N-acyltransferases (Nat)"/>
    <property type="match status" value="1"/>
</dbReference>
<protein>
    <recommendedName>
        <fullName evidence="3">N-acetyltransferase</fullName>
    </recommendedName>
</protein>
<dbReference type="AlphaFoldDB" id="A0A4Z0PP11"/>
<sequence>MQLQEVHNPQQAREFLEFPVRLYRPDPNYIRPLDKDIEQVFNSERNKYFRHGALARWLLLDAQGLTIGRVAAFVNERTAHTFDQPTGGMGFFECIDDQAAATVLLDAGRDWLSARGMQAMDGPINFGDRDQWWGLLIENFGPPVYGQNYNPPYYRRLLETYGFALYFKQYTYFRKVDAPLSPEYQLRAQELLVDPDYSFEHLRLSNLARYTEDFRQVYNKAWVKHDGVKEMTPEQATNIMRKLRPIIDEKVCWFGYYQGAPIGFFIALPELNELFRYVDGRLDWLGKLKFAYHRWRGAVRTLTGIAFGITPEHQGKGLEMSFILAASKVVQDKHKVHYEDFVMNWIGDFNPKMMSVAEKIGGEIWRQHATFRYLFDRQKEFHRAPIIE</sequence>
<evidence type="ECO:0008006" key="3">
    <source>
        <dbReference type="Google" id="ProtNLM"/>
    </source>
</evidence>
<accession>A0A4Z0PP11</accession>
<dbReference type="RefSeq" id="WP_135496805.1">
    <property type="nucleotide sequence ID" value="NZ_SRLD01000008.1"/>
</dbReference>
<evidence type="ECO:0000313" key="2">
    <source>
        <dbReference type="Proteomes" id="UP000297739"/>
    </source>
</evidence>
<dbReference type="PANTHER" id="PTHR41368:SF1">
    <property type="entry name" value="PROTEIN YGHO"/>
    <property type="match status" value="1"/>
</dbReference>
<gene>
    <name evidence="1" type="ORF">E5J99_05945</name>
</gene>
<proteinExistence type="predicted"/>
<dbReference type="Proteomes" id="UP000297739">
    <property type="component" value="Unassembled WGS sequence"/>
</dbReference>
<organism evidence="1 2">
    <name type="scientific">Hymenobacter elongatus</name>
    <dbReference type="NCBI Taxonomy" id="877208"/>
    <lineage>
        <taxon>Bacteria</taxon>
        <taxon>Pseudomonadati</taxon>
        <taxon>Bacteroidota</taxon>
        <taxon>Cytophagia</taxon>
        <taxon>Cytophagales</taxon>
        <taxon>Hymenobacteraceae</taxon>
        <taxon>Hymenobacter</taxon>
    </lineage>
</organism>
<reference evidence="1 2" key="1">
    <citation type="submission" date="2019-04" db="EMBL/GenBank/DDBJ databases">
        <authorList>
            <person name="Feng G."/>
            <person name="Zhang J."/>
            <person name="Zhu H."/>
        </authorList>
    </citation>
    <scope>NUCLEOTIDE SEQUENCE [LARGE SCALE GENOMIC DNA]</scope>
    <source>
        <strain evidence="1 2">JCM 17223</strain>
    </source>
</reference>
<name>A0A4Z0PP11_9BACT</name>
<dbReference type="PANTHER" id="PTHR41368">
    <property type="entry name" value="PROTEIN YGHO"/>
    <property type="match status" value="1"/>
</dbReference>
<dbReference type="OrthoDB" id="9806005at2"/>
<evidence type="ECO:0000313" key="1">
    <source>
        <dbReference type="EMBL" id="TGE18074.1"/>
    </source>
</evidence>
<dbReference type="InterPro" id="IPR039968">
    <property type="entry name" value="BcerS-like"/>
</dbReference>